<evidence type="ECO:0000313" key="3">
    <source>
        <dbReference type="Proteomes" id="UP001374579"/>
    </source>
</evidence>
<sequence length="204" mass="22189">MLACRSCGWKGQSKLQTRAAFHRQKQRLSQSKKQEEVDLAPNEDSEPADKKAKQKLRKKERRKKVALAKATELVSRLAKASSKSKRTEKESGITNTTPTSVSSNSFPESLPQHSVVSETPAGSEPAEKITIPQRTFSAKQTVSKAGKTSTSLGKTKPSDSVLGIQSSGVKKKKGKQLLKTVLNQQKKATPSAAESLSQFLNSLQ</sequence>
<evidence type="ECO:0000313" key="2">
    <source>
        <dbReference type="EMBL" id="KAK7115504.1"/>
    </source>
</evidence>
<feature type="region of interest" description="Disordered" evidence="1">
    <location>
        <begin position="184"/>
        <end position="204"/>
    </location>
</feature>
<name>A0AAN9GP25_9CAEN</name>
<feature type="compositionally biased region" description="Low complexity" evidence="1">
    <location>
        <begin position="94"/>
        <end position="105"/>
    </location>
</feature>
<dbReference type="EMBL" id="JBAMIC010000001">
    <property type="protein sequence ID" value="KAK7115504.1"/>
    <property type="molecule type" value="Genomic_DNA"/>
</dbReference>
<gene>
    <name evidence="2" type="ORF">V1264_001358</name>
</gene>
<feature type="compositionally biased region" description="Polar residues" evidence="1">
    <location>
        <begin position="132"/>
        <end position="153"/>
    </location>
</feature>
<dbReference type="Proteomes" id="UP001374579">
    <property type="component" value="Unassembled WGS sequence"/>
</dbReference>
<feature type="region of interest" description="Disordered" evidence="1">
    <location>
        <begin position="12"/>
        <end position="169"/>
    </location>
</feature>
<comment type="caution">
    <text evidence="2">The sequence shown here is derived from an EMBL/GenBank/DDBJ whole genome shotgun (WGS) entry which is preliminary data.</text>
</comment>
<evidence type="ECO:0000256" key="1">
    <source>
        <dbReference type="SAM" id="MobiDB-lite"/>
    </source>
</evidence>
<proteinExistence type="predicted"/>
<keyword evidence="3" id="KW-1185">Reference proteome</keyword>
<dbReference type="AlphaFoldDB" id="A0AAN9GP25"/>
<protein>
    <submittedName>
        <fullName evidence="2">Uncharacterized protein</fullName>
    </submittedName>
</protein>
<accession>A0AAN9GP25</accession>
<feature type="compositionally biased region" description="Basic residues" evidence="1">
    <location>
        <begin position="52"/>
        <end position="66"/>
    </location>
</feature>
<reference evidence="2 3" key="1">
    <citation type="submission" date="2024-02" db="EMBL/GenBank/DDBJ databases">
        <title>Chromosome-scale genome assembly of the rough periwinkle Littorina saxatilis.</title>
        <authorList>
            <person name="De Jode A."/>
            <person name="Faria R."/>
            <person name="Formenti G."/>
            <person name="Sims Y."/>
            <person name="Smith T.P."/>
            <person name="Tracey A."/>
            <person name="Wood J.M.D."/>
            <person name="Zagrodzka Z.B."/>
            <person name="Johannesson K."/>
            <person name="Butlin R.K."/>
            <person name="Leder E.H."/>
        </authorList>
    </citation>
    <scope>NUCLEOTIDE SEQUENCE [LARGE SCALE GENOMIC DNA]</scope>
    <source>
        <strain evidence="2">Snail1</strain>
        <tissue evidence="2">Muscle</tissue>
    </source>
</reference>
<organism evidence="2 3">
    <name type="scientific">Littorina saxatilis</name>
    <dbReference type="NCBI Taxonomy" id="31220"/>
    <lineage>
        <taxon>Eukaryota</taxon>
        <taxon>Metazoa</taxon>
        <taxon>Spiralia</taxon>
        <taxon>Lophotrochozoa</taxon>
        <taxon>Mollusca</taxon>
        <taxon>Gastropoda</taxon>
        <taxon>Caenogastropoda</taxon>
        <taxon>Littorinimorpha</taxon>
        <taxon>Littorinoidea</taxon>
        <taxon>Littorinidae</taxon>
        <taxon>Littorina</taxon>
    </lineage>
</organism>
<feature type="compositionally biased region" description="Acidic residues" evidence="1">
    <location>
        <begin position="37"/>
        <end position="46"/>
    </location>
</feature>